<dbReference type="EMBL" id="CP031198">
    <property type="protein sequence ID" value="QCZ52406.1"/>
    <property type="molecule type" value="Genomic_DNA"/>
</dbReference>
<dbReference type="AlphaFoldDB" id="A0A0C1Q7Y1"/>
<feature type="domain" description="HTH marR-type" evidence="4">
    <location>
        <begin position="4"/>
        <end position="127"/>
    </location>
</feature>
<evidence type="ECO:0000256" key="3">
    <source>
        <dbReference type="ARBA" id="ARBA00023163"/>
    </source>
</evidence>
<evidence type="ECO:0000313" key="8">
    <source>
        <dbReference type="EMBL" id="TOZ05457.1"/>
    </source>
</evidence>
<dbReference type="InterPro" id="IPR036388">
    <property type="entry name" value="WH-like_DNA-bd_sf"/>
</dbReference>
<dbReference type="PANTHER" id="PTHR33164:SF43">
    <property type="entry name" value="HTH-TYPE TRANSCRIPTIONAL REPRESSOR YETL"/>
    <property type="match status" value="1"/>
</dbReference>
<dbReference type="OrthoDB" id="5461037at2"/>
<evidence type="ECO:0000259" key="4">
    <source>
        <dbReference type="PROSITE" id="PS50995"/>
    </source>
</evidence>
<dbReference type="InterPro" id="IPR023187">
    <property type="entry name" value="Tscrpt_reg_MarR-type_CS"/>
</dbReference>
<dbReference type="SMART" id="SM00347">
    <property type="entry name" value="HTH_MARR"/>
    <property type="match status" value="1"/>
</dbReference>
<name>A0A0C1Q7Y1_LEVBR</name>
<dbReference type="RefSeq" id="WP_011667156.1">
    <property type="nucleotide sequence ID" value="NZ_BBOW01000056.1"/>
</dbReference>
<reference evidence="7 11" key="3">
    <citation type="submission" date="2018-07" db="EMBL/GenBank/DDBJ databases">
        <authorList>
            <person name="Feyereisen M."/>
        </authorList>
    </citation>
    <scope>NUCLEOTIDE SEQUENCE [LARGE SCALE GENOMIC DNA]</scope>
    <source>
        <strain evidence="7 11">UCCLBBS449</strain>
    </source>
</reference>
<dbReference type="EMBL" id="NVYO01000001">
    <property type="protein sequence ID" value="PBQ22862.1"/>
    <property type="molecule type" value="Genomic_DNA"/>
</dbReference>
<keyword evidence="1" id="KW-0805">Transcription regulation</keyword>
<dbReference type="InterPro" id="IPR000835">
    <property type="entry name" value="HTH_MarR-typ"/>
</dbReference>
<dbReference type="SUPFAM" id="SSF46785">
    <property type="entry name" value="Winged helix' DNA-binding domain"/>
    <property type="match status" value="1"/>
</dbReference>
<gene>
    <name evidence="6" type="ORF">CNR29_02045</name>
    <name evidence="8" type="ORF">DIS17_02045</name>
    <name evidence="5" type="ORF">JK167_10045</name>
    <name evidence="9" type="ORF">ORR04_06830</name>
    <name evidence="7" type="ORF">UCCLBBS449_0419</name>
</gene>
<protein>
    <submittedName>
        <fullName evidence="6 7">Transcriptional regulator</fullName>
    </submittedName>
</protein>
<dbReference type="InterPro" id="IPR036390">
    <property type="entry name" value="WH_DNA-bd_sf"/>
</dbReference>
<dbReference type="GO" id="GO:0003677">
    <property type="term" value="F:DNA binding"/>
    <property type="evidence" value="ECO:0007669"/>
    <property type="project" value="UniProtKB-KW"/>
</dbReference>
<dbReference type="Proteomes" id="UP001164768">
    <property type="component" value="Chromosome"/>
</dbReference>
<proteinExistence type="predicted"/>
<dbReference type="PROSITE" id="PS01117">
    <property type="entry name" value="HTH_MARR_1"/>
    <property type="match status" value="1"/>
</dbReference>
<reference evidence="8" key="2">
    <citation type="submission" date="2018-05" db="EMBL/GenBank/DDBJ databases">
        <title>Genome Comparison of Lactic Acid Bacteria Isolated from non-Wheat Sourdough.</title>
        <authorList>
            <person name="Rice T."/>
            <person name="Axel C."/>
            <person name="Lynch K.M."/>
            <person name="Benz C."/>
            <person name="Arendt E.K."/>
            <person name="Coffey A."/>
        </authorList>
    </citation>
    <scope>NUCLEOTIDE SEQUENCE</scope>
    <source>
        <strain evidence="8">TR055</strain>
    </source>
</reference>
<dbReference type="EMBL" id="CP113117">
    <property type="protein sequence ID" value="WAD00658.1"/>
    <property type="molecule type" value="Genomic_DNA"/>
</dbReference>
<dbReference type="GO" id="GO:0006950">
    <property type="term" value="P:response to stress"/>
    <property type="evidence" value="ECO:0007669"/>
    <property type="project" value="TreeGrafter"/>
</dbReference>
<evidence type="ECO:0000313" key="11">
    <source>
        <dbReference type="Proteomes" id="UP000307074"/>
    </source>
</evidence>
<evidence type="ECO:0000313" key="7">
    <source>
        <dbReference type="EMBL" id="QCZ52406.1"/>
    </source>
</evidence>
<dbReference type="Proteomes" id="UP000307074">
    <property type="component" value="Chromosome"/>
</dbReference>
<reference evidence="9" key="6">
    <citation type="submission" date="2022-11" db="EMBL/GenBank/DDBJ databases">
        <title>Whole genome sequence of Levilactobacillus brevis SMB091.</title>
        <authorList>
            <person name="Kim J.-M."/>
            <person name="Kim O.-C."/>
            <person name="Choi Y.H."/>
            <person name="Han N.S."/>
            <person name="Hurh B."/>
        </authorList>
    </citation>
    <scope>NUCLEOTIDE SEQUENCE</scope>
    <source>
        <strain evidence="9">SMB091</strain>
    </source>
</reference>
<sequence>MTQTNDLNQSLEWFSQLQKIMRPVTTIKTEDITISLEQFNLLHAITDQKDDFTPTKFAGQIGVSKSMISGQISRLLRAGLIESIASTIDRRQHNLKLTPDGVKVYTQVRGQVVDRLNGLHDDIAKLM</sequence>
<reference evidence="5" key="5">
    <citation type="submission" date="2022-09" db="EMBL/GenBank/DDBJ databases">
        <title>Genome-inferred correspondence between phylogeny and metabolic traits in the wild Drosophila gut microbiome.</title>
        <authorList>
            <person name="Bueno E."/>
            <person name="Blow F."/>
            <person name="Douglas A.E."/>
        </authorList>
    </citation>
    <scope>NUCLEOTIDE SEQUENCE</scope>
    <source>
        <strain evidence="5">Dm-2019-70</strain>
    </source>
</reference>
<organism evidence="6 10">
    <name type="scientific">Levilactobacillus brevis</name>
    <name type="common">Lactobacillus brevis</name>
    <dbReference type="NCBI Taxonomy" id="1580"/>
    <lineage>
        <taxon>Bacteria</taxon>
        <taxon>Bacillati</taxon>
        <taxon>Bacillota</taxon>
        <taxon>Bacilli</taxon>
        <taxon>Lactobacillales</taxon>
        <taxon>Lactobacillaceae</taxon>
        <taxon>Levilactobacillus</taxon>
    </lineage>
</organism>
<accession>A0A0C1Q7Y1</accession>
<evidence type="ECO:0000256" key="2">
    <source>
        <dbReference type="ARBA" id="ARBA00023125"/>
    </source>
</evidence>
<evidence type="ECO:0000313" key="10">
    <source>
        <dbReference type="Proteomes" id="UP000217918"/>
    </source>
</evidence>
<dbReference type="PANTHER" id="PTHR33164">
    <property type="entry name" value="TRANSCRIPTIONAL REGULATOR, MARR FAMILY"/>
    <property type="match status" value="1"/>
</dbReference>
<dbReference type="GO" id="GO:0003700">
    <property type="term" value="F:DNA-binding transcription factor activity"/>
    <property type="evidence" value="ECO:0007669"/>
    <property type="project" value="InterPro"/>
</dbReference>
<evidence type="ECO:0000313" key="5">
    <source>
        <dbReference type="EMBL" id="MBS1011170.1"/>
    </source>
</evidence>
<reference evidence="5" key="4">
    <citation type="submission" date="2020-12" db="EMBL/GenBank/DDBJ databases">
        <authorList>
            <person name="Mcmullen J.G."/>
        </authorList>
    </citation>
    <scope>NUCLEOTIDE SEQUENCE</scope>
    <source>
        <strain evidence="5">Dm-2019-70</strain>
    </source>
</reference>
<evidence type="ECO:0000313" key="6">
    <source>
        <dbReference type="EMBL" id="PBQ22862.1"/>
    </source>
</evidence>
<evidence type="ECO:0000313" key="9">
    <source>
        <dbReference type="EMBL" id="WAD00658.1"/>
    </source>
</evidence>
<dbReference type="PROSITE" id="PS50995">
    <property type="entry name" value="HTH_MARR_2"/>
    <property type="match status" value="1"/>
</dbReference>
<dbReference type="Pfam" id="PF01047">
    <property type="entry name" value="MarR"/>
    <property type="match status" value="1"/>
</dbReference>
<dbReference type="Proteomes" id="UP000217918">
    <property type="component" value="Unassembled WGS sequence"/>
</dbReference>
<dbReference type="Gene3D" id="1.10.10.10">
    <property type="entry name" value="Winged helix-like DNA-binding domain superfamily/Winged helix DNA-binding domain"/>
    <property type="match status" value="1"/>
</dbReference>
<keyword evidence="2" id="KW-0238">DNA-binding</keyword>
<dbReference type="EMBL" id="JAERKF010000012">
    <property type="protein sequence ID" value="MBS1011170.1"/>
    <property type="molecule type" value="Genomic_DNA"/>
</dbReference>
<dbReference type="GeneID" id="56992168"/>
<reference evidence="6 10" key="1">
    <citation type="submission" date="2017-09" db="EMBL/GenBank/DDBJ databases">
        <title>Genome sequence of Lactobacillus brevis D7.</title>
        <authorList>
            <person name="Kwon M.-S."/>
            <person name="Lim S.K."/>
            <person name="Choi H.-J."/>
        </authorList>
    </citation>
    <scope>NUCLEOTIDE SEQUENCE [LARGE SCALE GENOMIC DNA]</scope>
    <source>
        <strain evidence="6 10">D7</strain>
    </source>
</reference>
<evidence type="ECO:0000256" key="1">
    <source>
        <dbReference type="ARBA" id="ARBA00023015"/>
    </source>
</evidence>
<dbReference type="InterPro" id="IPR039422">
    <property type="entry name" value="MarR/SlyA-like"/>
</dbReference>
<dbReference type="Proteomes" id="UP000676478">
    <property type="component" value="Unassembled WGS sequence"/>
</dbReference>
<dbReference type="EMBL" id="QFDK01000002">
    <property type="protein sequence ID" value="TOZ05457.1"/>
    <property type="molecule type" value="Genomic_DNA"/>
</dbReference>
<dbReference type="Proteomes" id="UP000785759">
    <property type="component" value="Unassembled WGS sequence"/>
</dbReference>
<keyword evidence="3" id="KW-0804">Transcription</keyword>